<dbReference type="SMART" id="SM00297">
    <property type="entry name" value="BROMO"/>
    <property type="match status" value="1"/>
</dbReference>
<protein>
    <recommendedName>
        <fullName evidence="18">Nucleosome-remodeling factor subunit BPTF</fullName>
    </recommendedName>
</protein>
<organism evidence="16 17">
    <name type="scientific">Tetranychus urticae</name>
    <name type="common">Two-spotted spider mite</name>
    <dbReference type="NCBI Taxonomy" id="32264"/>
    <lineage>
        <taxon>Eukaryota</taxon>
        <taxon>Metazoa</taxon>
        <taxon>Ecdysozoa</taxon>
        <taxon>Arthropoda</taxon>
        <taxon>Chelicerata</taxon>
        <taxon>Arachnida</taxon>
        <taxon>Acari</taxon>
        <taxon>Acariformes</taxon>
        <taxon>Trombidiformes</taxon>
        <taxon>Prostigmata</taxon>
        <taxon>Eleutherengona</taxon>
        <taxon>Raphignathae</taxon>
        <taxon>Tetranychoidea</taxon>
        <taxon>Tetranychidae</taxon>
        <taxon>Tetranychus</taxon>
    </lineage>
</organism>
<dbReference type="Pfam" id="PF02791">
    <property type="entry name" value="DDT"/>
    <property type="match status" value="1"/>
</dbReference>
<dbReference type="CDD" id="cd05509">
    <property type="entry name" value="Bromo_gcn5_like"/>
    <property type="match status" value="1"/>
</dbReference>
<name>T1KCB0_TETUR</name>
<dbReference type="InterPro" id="IPR018359">
    <property type="entry name" value="Bromodomain_CS"/>
</dbReference>
<feature type="compositionally biased region" description="Acidic residues" evidence="12">
    <location>
        <begin position="107"/>
        <end position="122"/>
    </location>
</feature>
<dbReference type="PANTHER" id="PTHR45975">
    <property type="entry name" value="NUCLEOSOME-REMODELING FACTOR SUBUNIT BPTF"/>
    <property type="match status" value="1"/>
</dbReference>
<dbReference type="PROSITE" id="PS50014">
    <property type="entry name" value="BROMODOMAIN_2"/>
    <property type="match status" value="1"/>
</dbReference>
<keyword evidence="7" id="KW-0804">Transcription</keyword>
<dbReference type="HOGENOM" id="CLU_000284_0_0_1"/>
<keyword evidence="8" id="KW-0539">Nucleus</keyword>
<evidence type="ECO:0000256" key="11">
    <source>
        <dbReference type="SAM" id="Coils"/>
    </source>
</evidence>
<evidence type="ECO:0000259" key="14">
    <source>
        <dbReference type="PROSITE" id="PS50016"/>
    </source>
</evidence>
<dbReference type="GO" id="GO:0016589">
    <property type="term" value="C:NURF complex"/>
    <property type="evidence" value="ECO:0007669"/>
    <property type="project" value="InterPro"/>
</dbReference>
<feature type="compositionally biased region" description="Low complexity" evidence="12">
    <location>
        <begin position="2214"/>
        <end position="2238"/>
    </location>
</feature>
<dbReference type="GO" id="GO:0008270">
    <property type="term" value="F:zinc ion binding"/>
    <property type="evidence" value="ECO:0007669"/>
    <property type="project" value="UniProtKB-KW"/>
</dbReference>
<evidence type="ECO:0000313" key="16">
    <source>
        <dbReference type="EnsemblMetazoa" id="tetur08g06990.1"/>
    </source>
</evidence>
<keyword evidence="5" id="KW-0805">Transcription regulation</keyword>
<dbReference type="PANTHER" id="PTHR45975:SF2">
    <property type="entry name" value="NUCLEOSOME-REMODELING FACTOR SUBUNIT BPTF"/>
    <property type="match status" value="1"/>
</dbReference>
<evidence type="ECO:0000256" key="7">
    <source>
        <dbReference type="ARBA" id="ARBA00023163"/>
    </source>
</evidence>
<feature type="compositionally biased region" description="Acidic residues" evidence="12">
    <location>
        <begin position="2122"/>
        <end position="2151"/>
    </location>
</feature>
<evidence type="ECO:0000256" key="4">
    <source>
        <dbReference type="ARBA" id="ARBA00022833"/>
    </source>
</evidence>
<feature type="coiled-coil region" evidence="11">
    <location>
        <begin position="973"/>
        <end position="1002"/>
    </location>
</feature>
<feature type="compositionally biased region" description="Polar residues" evidence="12">
    <location>
        <begin position="124"/>
        <end position="134"/>
    </location>
</feature>
<keyword evidence="2" id="KW-0479">Metal-binding</keyword>
<dbReference type="Gene3D" id="3.30.40.10">
    <property type="entry name" value="Zinc/RING finger domain, C3HC4 (zinc finger)"/>
    <property type="match status" value="3"/>
</dbReference>
<reference evidence="16" key="2">
    <citation type="submission" date="2015-06" db="UniProtKB">
        <authorList>
            <consortium name="EnsemblMetazoa"/>
        </authorList>
    </citation>
    <scope>IDENTIFICATION</scope>
</reference>
<dbReference type="eggNOG" id="KOG1632">
    <property type="taxonomic scope" value="Eukaryota"/>
</dbReference>
<feature type="coiled-coil region" evidence="11">
    <location>
        <begin position="1940"/>
        <end position="1967"/>
    </location>
</feature>
<keyword evidence="11" id="KW-0175">Coiled coil</keyword>
<feature type="compositionally biased region" description="Basic residues" evidence="12">
    <location>
        <begin position="1"/>
        <end position="12"/>
    </location>
</feature>
<feature type="compositionally biased region" description="Low complexity" evidence="12">
    <location>
        <begin position="2163"/>
        <end position="2196"/>
    </location>
</feature>
<evidence type="ECO:0000259" key="15">
    <source>
        <dbReference type="PROSITE" id="PS50827"/>
    </source>
</evidence>
<dbReference type="CDD" id="cd15560">
    <property type="entry name" value="PHD2_3_BPTF"/>
    <property type="match status" value="1"/>
</dbReference>
<feature type="compositionally biased region" description="Pro residues" evidence="12">
    <location>
        <begin position="2197"/>
        <end position="2206"/>
    </location>
</feature>
<keyword evidence="3 10" id="KW-0863">Zinc-finger</keyword>
<dbReference type="PROSITE" id="PS00633">
    <property type="entry name" value="BROMODOMAIN_1"/>
    <property type="match status" value="1"/>
</dbReference>
<accession>T1KCB0</accession>
<dbReference type="EnsemblMetazoa" id="tetur08g06990.1">
    <property type="protein sequence ID" value="tetur08g06990.1"/>
    <property type="gene ID" value="tetur08g06990"/>
</dbReference>
<dbReference type="PROSITE" id="PS01359">
    <property type="entry name" value="ZF_PHD_1"/>
    <property type="match status" value="3"/>
</dbReference>
<dbReference type="eggNOG" id="KOG1473">
    <property type="taxonomic scope" value="Eukaryota"/>
</dbReference>
<feature type="region of interest" description="Disordered" evidence="12">
    <location>
        <begin position="1202"/>
        <end position="1233"/>
    </location>
</feature>
<dbReference type="Proteomes" id="UP000015104">
    <property type="component" value="Unassembled WGS sequence"/>
</dbReference>
<feature type="compositionally biased region" description="Polar residues" evidence="12">
    <location>
        <begin position="1854"/>
        <end position="1867"/>
    </location>
</feature>
<feature type="region of interest" description="Disordered" evidence="12">
    <location>
        <begin position="1854"/>
        <end position="1880"/>
    </location>
</feature>
<dbReference type="EMBL" id="CAEY01001958">
    <property type="status" value="NOT_ANNOTATED_CDS"/>
    <property type="molecule type" value="Genomic_DNA"/>
</dbReference>
<dbReference type="PRINTS" id="PR00503">
    <property type="entry name" value="BROMODOMAIN"/>
</dbReference>
<keyword evidence="4" id="KW-0862">Zinc</keyword>
<evidence type="ECO:0000313" key="17">
    <source>
        <dbReference type="Proteomes" id="UP000015104"/>
    </source>
</evidence>
<feature type="coiled-coil region" evidence="11">
    <location>
        <begin position="737"/>
        <end position="764"/>
    </location>
</feature>
<evidence type="ECO:0000259" key="13">
    <source>
        <dbReference type="PROSITE" id="PS50014"/>
    </source>
</evidence>
<feature type="domain" description="Bromo" evidence="13">
    <location>
        <begin position="2370"/>
        <end position="2440"/>
    </location>
</feature>
<evidence type="ECO:0000256" key="2">
    <source>
        <dbReference type="ARBA" id="ARBA00022723"/>
    </source>
</evidence>
<feature type="domain" description="PHD-type" evidence="14">
    <location>
        <begin position="2072"/>
        <end position="2123"/>
    </location>
</feature>
<dbReference type="InterPro" id="IPR011011">
    <property type="entry name" value="Znf_FYVE_PHD"/>
</dbReference>
<evidence type="ECO:0000256" key="8">
    <source>
        <dbReference type="ARBA" id="ARBA00023242"/>
    </source>
</evidence>
<proteinExistence type="predicted"/>
<feature type="coiled-coil region" evidence="11">
    <location>
        <begin position="1278"/>
        <end position="1305"/>
    </location>
</feature>
<keyword evidence="6 9" id="KW-0103">Bromodomain</keyword>
<feature type="region of interest" description="Disordered" evidence="12">
    <location>
        <begin position="1976"/>
        <end position="2065"/>
    </location>
</feature>
<feature type="region of interest" description="Disordered" evidence="12">
    <location>
        <begin position="1"/>
        <end position="138"/>
    </location>
</feature>
<reference evidence="17" key="1">
    <citation type="submission" date="2011-08" db="EMBL/GenBank/DDBJ databases">
        <authorList>
            <person name="Rombauts S."/>
        </authorList>
    </citation>
    <scope>NUCLEOTIDE SEQUENCE</scope>
    <source>
        <strain evidence="17">London</strain>
    </source>
</reference>
<evidence type="ECO:0000256" key="5">
    <source>
        <dbReference type="ARBA" id="ARBA00023015"/>
    </source>
</evidence>
<dbReference type="KEGG" id="tut:107362477"/>
<feature type="domain" description="PHD-type" evidence="14">
    <location>
        <begin position="2292"/>
        <end position="2343"/>
    </location>
</feature>
<dbReference type="SMART" id="SM00249">
    <property type="entry name" value="PHD"/>
    <property type="match status" value="3"/>
</dbReference>
<evidence type="ECO:0000256" key="6">
    <source>
        <dbReference type="ARBA" id="ARBA00023117"/>
    </source>
</evidence>
<dbReference type="InterPro" id="IPR001965">
    <property type="entry name" value="Znf_PHD"/>
</dbReference>
<feature type="compositionally biased region" description="Basic residues" evidence="12">
    <location>
        <begin position="2263"/>
        <end position="2279"/>
    </location>
</feature>
<dbReference type="STRING" id="32264.T1KCB0"/>
<dbReference type="InterPro" id="IPR001487">
    <property type="entry name" value="Bromodomain"/>
</dbReference>
<dbReference type="InterPro" id="IPR018501">
    <property type="entry name" value="DDT_dom"/>
</dbReference>
<dbReference type="InterPro" id="IPR038028">
    <property type="entry name" value="BPTF"/>
</dbReference>
<dbReference type="SUPFAM" id="SSF57903">
    <property type="entry name" value="FYVE/PHD zinc finger"/>
    <property type="match status" value="3"/>
</dbReference>
<dbReference type="Gene3D" id="1.20.920.10">
    <property type="entry name" value="Bromodomain-like"/>
    <property type="match status" value="1"/>
</dbReference>
<dbReference type="Pfam" id="PF00628">
    <property type="entry name" value="PHD"/>
    <property type="match status" value="3"/>
</dbReference>
<dbReference type="InterPro" id="IPR019787">
    <property type="entry name" value="Znf_PHD-finger"/>
</dbReference>
<dbReference type="SMART" id="SM00571">
    <property type="entry name" value="DDT"/>
    <property type="match status" value="1"/>
</dbReference>
<sequence length="2465" mass="277736">MGRGRPVPRRGRPPKDAESAKRLAQMRKPKYLYSGQKQQQSKLSNSSSNNSSRSRSKKKQPWEGESDEEDYTSTSFSRISRSAYFEDDDEEDKSLMSFGDDGKSAQWDEEDDMEEDADDDEASASPSQPSNSVDSKLKMGRFLRARSPPRFEEDKLADMPPLNLPESSADLLLPPHLASKYLMKILSVYEILNQFKFQLRLSAFRLEDFISSLLLNENNALLSEIHINLIKTLIREDETNSTLFGSQDVKDSIGIYLYNCDPLTWPTVLRMYIISRRREETPETKEMIDLLIQNKKYEEYPINVPFEYKVQVLKFLCDTFLETNVARDEILNGEAGVRHDDHCRRCHKLGDLLCCDRCSSVWHLGCLEPPMKEVPEDEWVCSICKQMAKETGCANEDGTIASFGDDEGLFLRRYTLGWDRHGNKYWWLCRRLIIEFNNEDQKHEEENSQKEDKCIYISTKKRFLELMKALDKDEYEKDLYNVLSEIKDEIFKAMERTEKMTKDALKTTGMTRAMKTWIEFETEASDLVVKDESTEKCEDKPANSNSIGEGIMTRLKTGSLKTGSGSDNGKEDDKDIIMVFDEALDPNFLIRMSKRDAVARGLFFKLGMETKNYINIFSINMLALNKHQLAEERDKKRHLSHKFSLTPLSEFKWQGTVYGPFKPTIVQTLRQTLVQFENQLAAPFMHPNWSLHRQNWLKAVSMCNQPKDFTLALSILEAAMKPVIFNPVWNEALGHTLLDRNTNLEREERKKDEKRERREFMEEQEMIIRTTGGVKYSIMPHRGLQLEKAGNVWYGFGTQSGSIGFGTTGGVGEGGGRGVQALWKQRGEEYRVSGSGGWMFISIARSRVPLPVDGERADEIEIPEELAGEVIEVSFIDVSADLRKDREQRSFYQKYRPYKNKRKGLKVIESYLERRLLLEEAIIHQKLKAEEDDIIKPEDVDDEDYGSTCYSPLCRTSGIGAFDSLCYSISCRRRQKAKRIKLQEGKKEREEREKRFNLAKQEQEKGETQDFIGNCRDKVYLNRVEKRVVKEGEKDEIKYTITKTSGKRILGKGQLPPCNRFTTLKGKKKSIFVLPKHELRRLSRNANLREVAGFNYTGKFNKYLWPYGISPRPLFRYCWLWRNTLPQGYHNLNLVAAQLRTVWCCIRWDDMQVKPPPSGNNTITNENEVITTELLKRRDLAPFGIRSEYLVRKIIVPLVNDDPADDKDTPYGPGRSEETYNRTGRRIREGLRERKKKIDEEEERRRRGPSVTESWVGEEELELWEIKMFGERLEKQQQMKETEKRKQIEETLKKQREEAAAKRIKATLGTPTAGKVTSLISGPKRIFNSRTPTANTTVTATLTATPTTPQIVTQAQQYAVIKTNGGQTFKVPVSALQGKTVGQQIIIKQGNNLAASTTATIISTGTPPTVTAPLTPAATSTLKPVTPTVSLPNFTGNIKLRTVGATPTVRPLILSGSTVQQTPTNNGQRIQIIKPVVGTTPQTVKTVNASGLTVSSNILGSATSTGNAGQQQSPQSTIQIPLRFPDGRMQIIQIPLSMFSSTTQPIQIAIPSSVTQQTTQTVTVTSTPQLVTTNASPAQTPMATQSIKIITNTSNLTPTPSSTTPNQTNVTRFITMKTTPQVTSTTAASTTTISLASTSTTPQTNITEQVAQQLKTGSIQLKLNQPALSSQAGTINATSTATTVTPLATTLRLATASPGQTLTALTNSSTVSTSVVSNTITSPVSTTAGPATVLASPNAKTASLVRTAFQSPVGTRILVQQPNNTSTTIHKVTAPSLKIITSSSQESTDKTTSSDSSNKPFVLTQEIQDRIVRQALLNTNTSTPPEVQQKLLAWQKKQQQPGQVVVTPAIIDSSGTGRTVTPSTSGRSKGVKRARNTSTTTTITPTTVPNVQLTGDDEENRRLLDCQAVLVGILDKIEKDEKMELRRKKAKENQFQSKWKSLLTKKKEILNEQAEILKRDIARKKSLMKEKLRKEIQAEMNRESPIKKKETPPNNKVNSNGASTTTTTTSSNTNSSSNESTPKRRKLSDSSSDVSRPPLNKIRIKITPLNPKGSTGDSNATNTSTAGNKNKKLYCICKTAYDSSRFMVGCDSCHNWFHTDCLGLDEETVKKKKSWVCNDCRDSDEENGNGDGDEEEEDDEGSTPESSDIEQEVQPQPQPQPQPQTQLQPQQQQPPQLQPLPQLQTQPQPQPVSQSQPPMPTLPPPQLISQRQAQQPTLESQSPQQQEQQQQPQQQQEQQESKVKVDAKTEPKPVPKVEPKVVKTPKKQVKKEIKGKRSGKKDQVDEEEDESRLYCMCRQPYDESLFYIQCDSCQDWLHGKCVGIVSKEAQLLDTYNCPRCAPNSLINYCNQKKLDSKDFSSLKSLMKELKSFRSAWPFLKPVDATVVPDYYSIIKKPMDMATMERKLESTAYATLAQFIGDLTLICDNCRYYNDNKSTFTTCANLLETFFLQRIKSFRQQMLQNK</sequence>
<dbReference type="InterPro" id="IPR019786">
    <property type="entry name" value="Zinc_finger_PHD-type_CS"/>
</dbReference>
<feature type="compositionally biased region" description="Low complexity" evidence="12">
    <location>
        <begin position="36"/>
        <end position="53"/>
    </location>
</feature>
<feature type="compositionally biased region" description="Low complexity" evidence="12">
    <location>
        <begin position="1781"/>
        <end position="1797"/>
    </location>
</feature>
<evidence type="ECO:0008006" key="18">
    <source>
        <dbReference type="Google" id="ProtNLM"/>
    </source>
</evidence>
<gene>
    <name evidence="16" type="primary">107362477</name>
</gene>
<evidence type="ECO:0000256" key="12">
    <source>
        <dbReference type="SAM" id="MobiDB-lite"/>
    </source>
</evidence>
<comment type="subcellular location">
    <subcellularLocation>
        <location evidence="1">Nucleus</location>
    </subcellularLocation>
</comment>
<dbReference type="OMA" id="PEQYTNV"/>
<dbReference type="OrthoDB" id="784962at2759"/>
<dbReference type="GO" id="GO:0000978">
    <property type="term" value="F:RNA polymerase II cis-regulatory region sequence-specific DNA binding"/>
    <property type="evidence" value="ECO:0007669"/>
    <property type="project" value="TreeGrafter"/>
</dbReference>
<feature type="region of interest" description="Disordered" evidence="12">
    <location>
        <begin position="2119"/>
        <end position="2285"/>
    </location>
</feature>
<keyword evidence="17" id="KW-1185">Reference proteome</keyword>
<feature type="compositionally biased region" description="Basic and acidic residues" evidence="12">
    <location>
        <begin position="1215"/>
        <end position="1233"/>
    </location>
</feature>
<dbReference type="PROSITE" id="PS50827">
    <property type="entry name" value="DDT"/>
    <property type="match status" value="1"/>
</dbReference>
<dbReference type="CDD" id="cd15559">
    <property type="entry name" value="PHD1_BPTF"/>
    <property type="match status" value="1"/>
</dbReference>
<evidence type="ECO:0000256" key="10">
    <source>
        <dbReference type="PROSITE-ProRule" id="PRU00146"/>
    </source>
</evidence>
<dbReference type="InterPro" id="IPR036427">
    <property type="entry name" value="Bromodomain-like_sf"/>
</dbReference>
<feature type="domain" description="DDT" evidence="15">
    <location>
        <begin position="179"/>
        <end position="239"/>
    </location>
</feature>
<dbReference type="PROSITE" id="PS50016">
    <property type="entry name" value="ZF_PHD_2"/>
    <property type="match status" value="3"/>
</dbReference>
<feature type="region of interest" description="Disordered" evidence="12">
    <location>
        <begin position="1780"/>
        <end position="1800"/>
    </location>
</feature>
<feature type="compositionally biased region" description="Low complexity" evidence="12">
    <location>
        <begin position="1998"/>
        <end position="2020"/>
    </location>
</feature>
<dbReference type="SUPFAM" id="SSF47370">
    <property type="entry name" value="Bromodomain"/>
    <property type="match status" value="1"/>
</dbReference>
<dbReference type="GO" id="GO:0006357">
    <property type="term" value="P:regulation of transcription by RNA polymerase II"/>
    <property type="evidence" value="ECO:0007669"/>
    <property type="project" value="InterPro"/>
</dbReference>
<evidence type="ECO:0000256" key="3">
    <source>
        <dbReference type="ARBA" id="ARBA00022771"/>
    </source>
</evidence>
<dbReference type="Pfam" id="PF00439">
    <property type="entry name" value="Bromodomain"/>
    <property type="match status" value="1"/>
</dbReference>
<evidence type="ECO:0000256" key="1">
    <source>
        <dbReference type="ARBA" id="ARBA00004123"/>
    </source>
</evidence>
<evidence type="ECO:0000256" key="9">
    <source>
        <dbReference type="PROSITE-ProRule" id="PRU00035"/>
    </source>
</evidence>
<feature type="compositionally biased region" description="Basic and acidic residues" evidence="12">
    <location>
        <begin position="1976"/>
        <end position="1991"/>
    </location>
</feature>
<dbReference type="InterPro" id="IPR013083">
    <property type="entry name" value="Znf_RING/FYVE/PHD"/>
</dbReference>
<dbReference type="InterPro" id="IPR028941">
    <property type="entry name" value="WHIM2_dom"/>
</dbReference>
<feature type="compositionally biased region" description="Polar residues" evidence="12">
    <location>
        <begin position="2052"/>
        <end position="2065"/>
    </location>
</feature>
<dbReference type="Pfam" id="PF15613">
    <property type="entry name" value="WSD"/>
    <property type="match status" value="1"/>
</dbReference>
<feature type="domain" description="PHD-type" evidence="14">
    <location>
        <begin position="340"/>
        <end position="387"/>
    </location>
</feature>
<feature type="compositionally biased region" description="Basic and acidic residues" evidence="12">
    <location>
        <begin position="2239"/>
        <end position="2261"/>
    </location>
</feature>